<evidence type="ECO:0000313" key="2">
    <source>
        <dbReference type="EMBL" id="UTF54818.1"/>
    </source>
</evidence>
<dbReference type="RefSeq" id="WP_254159531.1">
    <property type="nucleotide sequence ID" value="NZ_CP100355.1"/>
</dbReference>
<keyword evidence="3" id="KW-1185">Reference proteome</keyword>
<dbReference type="AlphaFoldDB" id="A0A9E7ND57"/>
<proteinExistence type="predicted"/>
<reference evidence="2" key="1">
    <citation type="submission" date="2022-06" db="EMBL/GenBank/DDBJ databases">
        <title>Diverse halophilic archaea isolated from saline environments.</title>
        <authorList>
            <person name="Cui H.-L."/>
        </authorList>
    </citation>
    <scope>NUCLEOTIDE SEQUENCE</scope>
    <source>
        <strain evidence="2">WLHS1</strain>
    </source>
</reference>
<name>A0A9E7ND57_9EURY</name>
<evidence type="ECO:0000256" key="1">
    <source>
        <dbReference type="SAM" id="MobiDB-lite"/>
    </source>
</evidence>
<dbReference type="SUPFAM" id="SSF55486">
    <property type="entry name" value="Metalloproteases ('zincins'), catalytic domain"/>
    <property type="match status" value="1"/>
</dbReference>
<dbReference type="EMBL" id="CP100355">
    <property type="protein sequence ID" value="UTF54818.1"/>
    <property type="molecule type" value="Genomic_DNA"/>
</dbReference>
<evidence type="ECO:0000313" key="3">
    <source>
        <dbReference type="Proteomes" id="UP001056855"/>
    </source>
</evidence>
<dbReference type="GeneID" id="73289583"/>
<dbReference type="KEGG" id="sawl:NGM29_06015"/>
<protein>
    <submittedName>
        <fullName evidence="2">Uncharacterized protein</fullName>
    </submittedName>
</protein>
<organism evidence="2 3">
    <name type="scientific">Natronosalvus rutilus</name>
    <dbReference type="NCBI Taxonomy" id="2953753"/>
    <lineage>
        <taxon>Archaea</taxon>
        <taxon>Methanobacteriati</taxon>
        <taxon>Methanobacteriota</taxon>
        <taxon>Stenosarchaea group</taxon>
        <taxon>Halobacteria</taxon>
        <taxon>Halobacteriales</taxon>
        <taxon>Natrialbaceae</taxon>
        <taxon>Natronosalvus</taxon>
    </lineage>
</organism>
<sequence>MLTENGHVRYEADAGRFVYEFEYDIPDTIAELTITIGKLEWGEASVRETRGVSREDATSFRWDGKTTPRLIIETRPDGMTLPDGVPGTYAVGDVAFEPRLRPSLPFRYSGEAPRQRRTLSIEGEGFVGDGFVYAGPAETYTRSAAGTEMTIVVPEGVERSVPHEELLDAYAFAESAIAPRIPRDRMAVFVVPRLWGGPGGYAIRNDVVMHATVARITDIESVATHEYVHTLFGVFGGGDMYWLKEAIAEYYGYLVALNVGAGTFDAFLEAVTTDRSRDAVLADAELVQRTMADYDKGAHVLAALDAEIQRVSDGAATLNDVFTTDEFDLSTFAGFEAAVVEASGSSSLSSWLDRYVRSESLPEIPPDPQYFVLGDRNPDTLQTAPTASDSIGPWQTAVENDASVEGTETAFTVRVHQCSSGSVTQAINDERVFLSFDYEIEAEGWWERPYVQVLEDGAPVWTGSVGNPDLYDEQVFEISAGGTTRGHVQKTVSGTGPLEVRIGIAPSGACSAGDHGTTWFRVSNFEIQSQPPDETDDDASVDTKDDASNDTEDDPSAGTEDDASVDTETDLSADTEDETPNGKTDSDDMPGFGIGSALGVLGGVGYFLKHRLTDNETSSK</sequence>
<accession>A0A9E7ND57</accession>
<dbReference type="Proteomes" id="UP001056855">
    <property type="component" value="Chromosome"/>
</dbReference>
<gene>
    <name evidence="2" type="ORF">NGM29_06015</name>
</gene>
<feature type="compositionally biased region" description="Acidic residues" evidence="1">
    <location>
        <begin position="548"/>
        <end position="579"/>
    </location>
</feature>
<feature type="region of interest" description="Disordered" evidence="1">
    <location>
        <begin position="528"/>
        <end position="595"/>
    </location>
</feature>